<name>G1FGA5_9CAUD</name>
<evidence type="ECO:0000313" key="2">
    <source>
        <dbReference type="Proteomes" id="UP000008391"/>
    </source>
</evidence>
<reference evidence="1 2" key="1">
    <citation type="journal article" date="2012" name="J. Virol.">
        <title>Complete Genome Sequences of 138 Mycobacteriophages.</title>
        <authorList>
            <consortium name="the Science Education Alliance Phage Hunters Advancing Genomics and Evolutionary Science Program"/>
            <consortium name="the KwaZulu-Natal Research Institute for Tuberculosis and HIV Mycobacterial Genetics Course Students"/>
            <consortium name="the Phage Hunters Integrating Research and Education Program"/>
            <person name="Hatfull G.F."/>
        </authorList>
    </citation>
    <scope>NUCLEOTIDE SEQUENCE [LARGE SCALE GENOMIC DNA]</scope>
</reference>
<evidence type="ECO:0000313" key="1">
    <source>
        <dbReference type="EMBL" id="AEJ93988.1"/>
    </source>
</evidence>
<dbReference type="GeneID" id="18566000"/>
<protein>
    <submittedName>
        <fullName evidence="1">Uncharacterized protein</fullName>
    </submittedName>
</protein>
<dbReference type="RefSeq" id="YP_009018051.1">
    <property type="nucleotide sequence ID" value="NC_023738.1"/>
</dbReference>
<organism evidence="1 2">
    <name type="scientific">Mycobacterium phage Thibault</name>
    <dbReference type="NCBI Taxonomy" id="1052673"/>
    <lineage>
        <taxon>Viruses</taxon>
        <taxon>Duplodnaviria</taxon>
        <taxon>Heunggongvirae</taxon>
        <taxon>Uroviricota</taxon>
        <taxon>Caudoviricetes</taxon>
        <taxon>Omegavirus</taxon>
        <taxon>Omegavirus thibault</taxon>
    </lineage>
</organism>
<dbReference type="Proteomes" id="UP000008391">
    <property type="component" value="Segment"/>
</dbReference>
<sequence length="108" mass="11909">MQNVIISLVIKIIAEAAKNEDVRKFVLELVKELADKLKDDLVPALIALFPTFGGAIIKSALDFLPEVDLPDIDVLNTDIAKKIVDADPDLPFVSDIIDITEILKGWIK</sequence>
<proteinExistence type="predicted"/>
<gene>
    <name evidence="1" type="primary">40</name>
    <name evidence="1" type="ORF">THIBAULT_40</name>
</gene>
<accession>G1FGA5</accession>
<keyword evidence="2" id="KW-1185">Reference proteome</keyword>
<dbReference type="OrthoDB" id="16865at10239"/>
<dbReference type="KEGG" id="vg:18566000"/>
<dbReference type="EMBL" id="JN201525">
    <property type="protein sequence ID" value="AEJ93988.1"/>
    <property type="molecule type" value="Genomic_DNA"/>
</dbReference>